<evidence type="ECO:0000313" key="3">
    <source>
        <dbReference type="Proteomes" id="UP000775872"/>
    </source>
</evidence>
<dbReference type="AlphaFoldDB" id="A0A9N9YSV2"/>
<organism evidence="2 3">
    <name type="scientific">Clonostachys solani</name>
    <dbReference type="NCBI Taxonomy" id="160281"/>
    <lineage>
        <taxon>Eukaryota</taxon>
        <taxon>Fungi</taxon>
        <taxon>Dikarya</taxon>
        <taxon>Ascomycota</taxon>
        <taxon>Pezizomycotina</taxon>
        <taxon>Sordariomycetes</taxon>
        <taxon>Hypocreomycetidae</taxon>
        <taxon>Hypocreales</taxon>
        <taxon>Bionectriaceae</taxon>
        <taxon>Clonostachys</taxon>
    </lineage>
</organism>
<comment type="caution">
    <text evidence="2">The sequence shown here is derived from an EMBL/GenBank/DDBJ whole genome shotgun (WGS) entry which is preliminary data.</text>
</comment>
<evidence type="ECO:0000256" key="1">
    <source>
        <dbReference type="SAM" id="SignalP"/>
    </source>
</evidence>
<dbReference type="EMBL" id="CABFOC020000003">
    <property type="protein sequence ID" value="CAH0043628.1"/>
    <property type="molecule type" value="Genomic_DNA"/>
</dbReference>
<gene>
    <name evidence="2" type="ORF">CSOL1703_00009519</name>
</gene>
<feature type="signal peptide" evidence="1">
    <location>
        <begin position="1"/>
        <end position="20"/>
    </location>
</feature>
<accession>A0A9N9YSV2</accession>
<evidence type="ECO:0000313" key="2">
    <source>
        <dbReference type="EMBL" id="CAH0043628.1"/>
    </source>
</evidence>
<proteinExistence type="predicted"/>
<reference evidence="3" key="1">
    <citation type="submission" date="2019-06" db="EMBL/GenBank/DDBJ databases">
        <authorList>
            <person name="Broberg M."/>
        </authorList>
    </citation>
    <scope>NUCLEOTIDE SEQUENCE [LARGE SCALE GENOMIC DNA]</scope>
</reference>
<keyword evidence="1" id="KW-0732">Signal</keyword>
<sequence>MLCKTFTALSVLAAATAVAATETHDGIEYEIRWEANGAAETAAIKTSYEKAAAEEAYTRIQSAVNSETNTQGIGKTCLTSVESEAEPEKLYKLKECLIAEAGDDIFFDLLADDITESDAFWAKVIAESTTDRTQWIPARQYAKAYFNGNLTATAFALFEASSSADAGNLRANAEHYYKKSDIRADLSQSSNIFEGWGGVLSSFGTKRTNFTVPDFQVPTFGTDEYPSAWAIDSAFPNALQRVGEKKLVTGEAAGQTFGVLHISVRDFTDAKGSGIEIYSAVWYAPWDKASDADKTEFSENYVRDEAHHMVVEVVNLTLEAAGLQIGVAMKSGIYKVEDPELIHRKFSRESQHHVEGYGWML</sequence>
<dbReference type="Proteomes" id="UP000775872">
    <property type="component" value="Unassembled WGS sequence"/>
</dbReference>
<name>A0A9N9YSV2_9HYPO</name>
<feature type="chain" id="PRO_5040362478" evidence="1">
    <location>
        <begin position="21"/>
        <end position="361"/>
    </location>
</feature>
<dbReference type="OrthoDB" id="3006326at2759"/>
<reference evidence="2 3" key="2">
    <citation type="submission" date="2021-10" db="EMBL/GenBank/DDBJ databases">
        <authorList>
            <person name="Piombo E."/>
        </authorList>
    </citation>
    <scope>NUCLEOTIDE SEQUENCE [LARGE SCALE GENOMIC DNA]</scope>
</reference>
<protein>
    <submittedName>
        <fullName evidence="2">Uncharacterized protein</fullName>
    </submittedName>
</protein>
<keyword evidence="3" id="KW-1185">Reference proteome</keyword>